<gene>
    <name evidence="2" type="ORF">Abin_006_132</name>
    <name evidence="3" type="ORF">AIN02nite_01340</name>
</gene>
<dbReference type="CDD" id="cd03801">
    <property type="entry name" value="GT4_PimA-like"/>
    <property type="match status" value="1"/>
</dbReference>
<accession>A0A6N3T399</accession>
<dbReference type="Proteomes" id="UP000032673">
    <property type="component" value="Unassembled WGS sequence"/>
</dbReference>
<comment type="caution">
    <text evidence="3">The sequence shown here is derived from an EMBL/GenBank/DDBJ whole genome shotgun (WGS) entry which is preliminary data.</text>
</comment>
<protein>
    <submittedName>
        <fullName evidence="2">Outer membrane protein</fullName>
    </submittedName>
</protein>
<dbReference type="Pfam" id="PF13403">
    <property type="entry name" value="Hint_2"/>
    <property type="match status" value="1"/>
</dbReference>
<feature type="domain" description="Hedgehog/Intein (Hint)" evidence="1">
    <location>
        <begin position="658"/>
        <end position="793"/>
    </location>
</feature>
<evidence type="ECO:0000313" key="2">
    <source>
        <dbReference type="EMBL" id="GAN62142.1"/>
    </source>
</evidence>
<dbReference type="InterPro" id="IPR036844">
    <property type="entry name" value="Hint_dom_sf"/>
</dbReference>
<dbReference type="SUPFAM" id="SSF51294">
    <property type="entry name" value="Hedgehog/intein (Hint) domain"/>
    <property type="match status" value="1"/>
</dbReference>
<sequence>MPLNYTVSSGQHVSNVRLSDGDHLIIENGASAEGTIFGSGSIENILAGGSASSELFGVSGGVVASGTQLNAILTPTNEIDATGSSGIATNNTVVGGVIVAVSGGTTLSNTINGSGRGLVLSGSLASGNNITFGGGEVVSAGGSARGETVGGGGELDARGSGAVLSQILVSGGLVYLQNEAHAISNTVLGEGRVFVADGSVVSATTVSQGGQMHASANGLLISNTATDSAIITANSGGTLSGNTAGPGGQLQVVSGGFASDNFISGSLAIEVVFSGGSAVGATVVSTGQLQVSAGGYAENDTIIGSNTLEFAYSGGTVAHETLLSGAQLQVFANAKASGDILRDSGTSEIVSSGGVAVGETIYAGAEIDARGSGAFVSGTIASGGILWAGSGGVLSGNILYSGASLQIESGSFSYGNTLNSGSYENLTVSSIARGETVLDGANVKALDSGSRIEGATVSKGGILAAKNGGVADGNSLSGGQLEIGPGGLASNNIFVGSDVDYSSSQQGEWVQSGGTVSHETFLSSAALRVDVGGSASDIQINGAEINLVSGGTVDTAHLSGDSLIIVGQNAVLKNTEIASGTELIIQSPASFLNDTIDIGAKVGVGVDVGVTTMFAGNKLIIQGSNGSQTLTINGNGDEFFLQPVAGEDGIFTLEEGTPCYCRGTLIATARGDIPVEALRIGDQVATATNGYRPVRWIGRRSYSGQFANGNRDVLPVVFRRGSLGNGLPRQDLSVSPLHAMYLDGVLIPAVLLVNGTSIVQAEKMDEVSYFHIELESHDIVFANGAYSETFVDDDSRGMFHNADEYAALYPNAVKQPAVYCAPRVEEGAQLENIRKTLAGLYAAAPIKDAPLEGFLDTVTRSRLSGWARNPKDSAPVRLQILDCGRVIGEVVANKPRPDVGTECGFVFDVPAGLSPLERHVLEVRRVEDHTSVGNVPWMLDQLPQAPVQAVVVSGAGKPLDGCLDEVTRDRVAGWAWNPKTPDEPVALQILDNGQLIASVLANGLRPDVKATGRNVRCGFDILLPGGLSPFTRHVIEVRGESDGTLLAAPTVIEPVTVFDDTFEQAVSRAVAAATDQKGQEHILSFLMGQVEKLSQAHAQKESGKADRELAASRRRRGLKVEPSKVTKRVLVVDALRPRTDHDAGSCAIVSHMKAFQKLGYDVSFVAADQMADTGRGPVLSGVTVMAAPFYVSLEDLLRKQADSFDVVYLHRQDIASRYIALVRRYQRRARVVYSVADLHFVRLARQAQVLSEPALLAKAQSVQQAECAAARQADAVITHSIDEAALLRRDAAGVKVHVVPWAVEPRKRVPGFAKRHGVVFVGNYTHTPNVDAARWLVEEIMPLVWAQDSSIGCTLVGAGMTEEVASLARKGVTVRGHVADLTSVFDTARLSVAPLRFGAGIKGKVLDSFAAALPCVMTEVAAEGLGLNNDLSQLVGRNAQELADSIVRIHNNAENQKHLARAAWTYVREHNASKVVESALQSALEQKMKVYQVQKRAG</sequence>
<evidence type="ECO:0000313" key="5">
    <source>
        <dbReference type="Proteomes" id="UP000321104"/>
    </source>
</evidence>
<name>A0A6N3T399_9PROT</name>
<proteinExistence type="predicted"/>
<evidence type="ECO:0000259" key="1">
    <source>
        <dbReference type="Pfam" id="PF13403"/>
    </source>
</evidence>
<keyword evidence="4" id="KW-1185">Reference proteome</keyword>
<dbReference type="Gene3D" id="3.40.50.2000">
    <property type="entry name" value="Glycogen Phosphorylase B"/>
    <property type="match status" value="2"/>
</dbReference>
<reference evidence="3 5" key="2">
    <citation type="submission" date="2019-07" db="EMBL/GenBank/DDBJ databases">
        <title>Whole genome shotgun sequence of Acetobacter indonesiensis NBRC 16471.</title>
        <authorList>
            <person name="Hosoyama A."/>
            <person name="Uohara A."/>
            <person name="Ohji S."/>
            <person name="Ichikawa N."/>
        </authorList>
    </citation>
    <scope>NUCLEOTIDE SEQUENCE [LARGE SCALE GENOMIC DNA]</scope>
    <source>
        <strain evidence="3 5">NBRC 16471</strain>
    </source>
</reference>
<dbReference type="RefSeq" id="WP_048844674.1">
    <property type="nucleotide sequence ID" value="NZ_BAMW01000006.1"/>
</dbReference>
<reference evidence="2 4" key="1">
    <citation type="submission" date="2012-11" db="EMBL/GenBank/DDBJ databases">
        <title>Whole genome sequence of Acetobacter indonesiensis 5H-1.</title>
        <authorList>
            <person name="Azuma Y."/>
            <person name="Higashiura N."/>
            <person name="Hirakawa H."/>
            <person name="Matsushita K."/>
        </authorList>
    </citation>
    <scope>NUCLEOTIDE SEQUENCE [LARGE SCALE GENOMIC DNA]</scope>
    <source>
        <strain evidence="2 4">5H-1</strain>
    </source>
</reference>
<dbReference type="Proteomes" id="UP000321104">
    <property type="component" value="Unassembled WGS sequence"/>
</dbReference>
<dbReference type="EMBL" id="BAMW01000006">
    <property type="protein sequence ID" value="GAN62142.1"/>
    <property type="molecule type" value="Genomic_DNA"/>
</dbReference>
<evidence type="ECO:0000313" key="4">
    <source>
        <dbReference type="Proteomes" id="UP000032673"/>
    </source>
</evidence>
<dbReference type="InterPro" id="IPR028992">
    <property type="entry name" value="Hedgehog/Intein_dom"/>
</dbReference>
<dbReference type="Gene3D" id="2.160.20.20">
    <property type="match status" value="2"/>
</dbReference>
<organism evidence="3 5">
    <name type="scientific">Acetobacter indonesiensis</name>
    <dbReference type="NCBI Taxonomy" id="104101"/>
    <lineage>
        <taxon>Bacteria</taxon>
        <taxon>Pseudomonadati</taxon>
        <taxon>Pseudomonadota</taxon>
        <taxon>Alphaproteobacteria</taxon>
        <taxon>Acetobacterales</taxon>
        <taxon>Acetobacteraceae</taxon>
        <taxon>Acetobacter</taxon>
    </lineage>
</organism>
<dbReference type="SUPFAM" id="SSF53756">
    <property type="entry name" value="UDP-Glycosyltransferase/glycogen phosphorylase"/>
    <property type="match status" value="1"/>
</dbReference>
<dbReference type="InterPro" id="IPR012332">
    <property type="entry name" value="Autotransporter_pectin_lyase_C"/>
</dbReference>
<dbReference type="EMBL" id="BJXQ01000001">
    <property type="protein sequence ID" value="GEN02109.1"/>
    <property type="molecule type" value="Genomic_DNA"/>
</dbReference>
<evidence type="ECO:0000313" key="3">
    <source>
        <dbReference type="EMBL" id="GEN02109.1"/>
    </source>
</evidence>
<dbReference type="Pfam" id="PF13692">
    <property type="entry name" value="Glyco_trans_1_4"/>
    <property type="match status" value="1"/>
</dbReference>